<keyword evidence="2" id="KW-1185">Reference proteome</keyword>
<sequence>QEALQFFSFATVGSRKMPLPSPISRLVTAILSRRAYLLGQPSHQLYTLAGELGL</sequence>
<evidence type="ECO:0000313" key="1">
    <source>
        <dbReference type="EMBL" id="GFS45445.1"/>
    </source>
</evidence>
<reference evidence="1" key="1">
    <citation type="submission" date="2020-08" db="EMBL/GenBank/DDBJ databases">
        <title>Multicomponent nature underlies the extraordinary mechanical properties of spider dragline silk.</title>
        <authorList>
            <person name="Kono N."/>
            <person name="Nakamura H."/>
            <person name="Mori M."/>
            <person name="Yoshida Y."/>
            <person name="Ohtoshi R."/>
            <person name="Malay A.D."/>
            <person name="Moran D.A.P."/>
            <person name="Tomita M."/>
            <person name="Numata K."/>
            <person name="Arakawa K."/>
        </authorList>
    </citation>
    <scope>NUCLEOTIDE SEQUENCE</scope>
</reference>
<gene>
    <name evidence="1" type="ORF">NPIL_603761</name>
</gene>
<comment type="caution">
    <text evidence="1">The sequence shown here is derived from an EMBL/GenBank/DDBJ whole genome shotgun (WGS) entry which is preliminary data.</text>
</comment>
<organism evidence="1 2">
    <name type="scientific">Nephila pilipes</name>
    <name type="common">Giant wood spider</name>
    <name type="synonym">Nephila maculata</name>
    <dbReference type="NCBI Taxonomy" id="299642"/>
    <lineage>
        <taxon>Eukaryota</taxon>
        <taxon>Metazoa</taxon>
        <taxon>Ecdysozoa</taxon>
        <taxon>Arthropoda</taxon>
        <taxon>Chelicerata</taxon>
        <taxon>Arachnida</taxon>
        <taxon>Araneae</taxon>
        <taxon>Araneomorphae</taxon>
        <taxon>Entelegynae</taxon>
        <taxon>Araneoidea</taxon>
        <taxon>Nephilidae</taxon>
        <taxon>Nephila</taxon>
    </lineage>
</organism>
<name>A0A8X6MC70_NEPPI</name>
<dbReference type="AlphaFoldDB" id="A0A8X6MC70"/>
<feature type="non-terminal residue" evidence="1">
    <location>
        <position position="1"/>
    </location>
</feature>
<evidence type="ECO:0000313" key="2">
    <source>
        <dbReference type="Proteomes" id="UP000887013"/>
    </source>
</evidence>
<dbReference type="Proteomes" id="UP000887013">
    <property type="component" value="Unassembled WGS sequence"/>
</dbReference>
<protein>
    <submittedName>
        <fullName evidence="1">Uncharacterized protein</fullName>
    </submittedName>
</protein>
<accession>A0A8X6MC70</accession>
<proteinExistence type="predicted"/>
<dbReference type="EMBL" id="BMAW01090539">
    <property type="protein sequence ID" value="GFS45445.1"/>
    <property type="molecule type" value="Genomic_DNA"/>
</dbReference>